<dbReference type="VEuPathDB" id="ToxoDB:LOC34622564"/>
<feature type="transmembrane region" description="Helical" evidence="1">
    <location>
        <begin position="21"/>
        <end position="41"/>
    </location>
</feature>
<feature type="transmembrane region" description="Helical" evidence="1">
    <location>
        <begin position="101"/>
        <end position="119"/>
    </location>
</feature>
<dbReference type="AlphaFoldDB" id="A0A1D3D6B8"/>
<keyword evidence="3" id="KW-1185">Reference proteome</keyword>
<dbReference type="VEuPathDB" id="ToxoDB:cyc_06393"/>
<dbReference type="Proteomes" id="UP000095192">
    <property type="component" value="Unassembled WGS sequence"/>
</dbReference>
<keyword evidence="1" id="KW-0472">Membrane</keyword>
<evidence type="ECO:0000256" key="1">
    <source>
        <dbReference type="SAM" id="Phobius"/>
    </source>
</evidence>
<keyword evidence="1 2" id="KW-0812">Transmembrane</keyword>
<organism evidence="2 3">
    <name type="scientific">Cyclospora cayetanensis</name>
    <dbReference type="NCBI Taxonomy" id="88456"/>
    <lineage>
        <taxon>Eukaryota</taxon>
        <taxon>Sar</taxon>
        <taxon>Alveolata</taxon>
        <taxon>Apicomplexa</taxon>
        <taxon>Conoidasida</taxon>
        <taxon>Coccidia</taxon>
        <taxon>Eucoccidiorida</taxon>
        <taxon>Eimeriorina</taxon>
        <taxon>Eimeriidae</taxon>
        <taxon>Cyclospora</taxon>
    </lineage>
</organism>
<dbReference type="InParanoid" id="A0A1D3D6B8"/>
<feature type="transmembrane region" description="Helical" evidence="1">
    <location>
        <begin position="189"/>
        <end position="207"/>
    </location>
</feature>
<dbReference type="EMBL" id="JROU02000545">
    <property type="protein sequence ID" value="OEH79003.1"/>
    <property type="molecule type" value="Genomic_DNA"/>
</dbReference>
<reference evidence="2 3" key="1">
    <citation type="journal article" date="2016" name="BMC Genomics">
        <title>Comparative genomics reveals Cyclospora cayetanensis possesses coccidia-like metabolism and invasion components but unique surface antigens.</title>
        <authorList>
            <person name="Liu S."/>
            <person name="Wang L."/>
            <person name="Zheng H."/>
            <person name="Xu Z."/>
            <person name="Roellig D.M."/>
            <person name="Li N."/>
            <person name="Frace M.A."/>
            <person name="Tang K."/>
            <person name="Arrowood M.J."/>
            <person name="Moss D.M."/>
            <person name="Zhang L."/>
            <person name="Feng Y."/>
            <person name="Xiao L."/>
        </authorList>
    </citation>
    <scope>NUCLEOTIDE SEQUENCE [LARGE SCALE GENOMIC DNA]</scope>
    <source>
        <strain evidence="2 3">CHN_HEN01</strain>
    </source>
</reference>
<proteinExistence type="predicted"/>
<keyword evidence="1" id="KW-1133">Transmembrane helix</keyword>
<accession>A0A1D3D6B8</accession>
<comment type="caution">
    <text evidence="2">The sequence shown here is derived from an EMBL/GenBank/DDBJ whole genome shotgun (WGS) entry which is preliminary data.</text>
</comment>
<sequence length="327" mass="36322">MPPPSESEAKVEPFCTGRCSTTCVFLCFIYAAFVYMFSYLAVRAPTFALPFFSAVPNIVALLIFWKVFGERVSYKQVFSWGMLICWLRSNHLPASKFMGHGVFVFLSTLALSLPLLFCLPLLRHGWMMVVGLLDVAATAANVFSLLRPGFLLWALLDAFLLRACIQEALKYGICFQLREQQKVFNIRNLVFYAVLAATTFSLVTTTSDSVRLAFHTTRGADVAQSVAIKLMWGRQVEVIPQEALRAVAATTALCHFVSTIVMMGSLLIAVIACRRAYLGAVAVNRCAPYGVEQPPRFLFSIKDFLQKDSEEGEATAHLLAKEVEDQA</sequence>
<feature type="transmembrane region" description="Helical" evidence="1">
    <location>
        <begin position="246"/>
        <end position="272"/>
    </location>
</feature>
<gene>
    <name evidence="2" type="ORF">cyc_06393</name>
</gene>
<evidence type="ECO:0000313" key="3">
    <source>
        <dbReference type="Proteomes" id="UP000095192"/>
    </source>
</evidence>
<evidence type="ECO:0000313" key="2">
    <source>
        <dbReference type="EMBL" id="OEH79003.1"/>
    </source>
</evidence>
<feature type="transmembrane region" description="Helical" evidence="1">
    <location>
        <begin position="47"/>
        <end position="65"/>
    </location>
</feature>
<protein>
    <submittedName>
        <fullName evidence="2">Transmembrane protein</fullName>
    </submittedName>
</protein>
<name>A0A1D3D6B8_9EIME</name>